<evidence type="ECO:0000256" key="1">
    <source>
        <dbReference type="ARBA" id="ARBA00001970"/>
    </source>
</evidence>
<dbReference type="GO" id="GO:0005886">
    <property type="term" value="C:plasma membrane"/>
    <property type="evidence" value="ECO:0007669"/>
    <property type="project" value="UniProtKB-SubCell"/>
</dbReference>
<keyword evidence="11 13" id="KW-0472">Membrane</keyword>
<dbReference type="EMBL" id="VZPB01000007">
    <property type="protein sequence ID" value="KAB0584260.1"/>
    <property type="molecule type" value="Genomic_DNA"/>
</dbReference>
<evidence type="ECO:0000256" key="13">
    <source>
        <dbReference type="SAM" id="Phobius"/>
    </source>
</evidence>
<dbReference type="SUPFAM" id="SSF81342">
    <property type="entry name" value="Transmembrane di-heme cytochromes"/>
    <property type="match status" value="1"/>
</dbReference>
<evidence type="ECO:0000313" key="15">
    <source>
        <dbReference type="EMBL" id="KAB0584260.1"/>
    </source>
</evidence>
<dbReference type="InterPro" id="IPR016174">
    <property type="entry name" value="Di-haem_cyt_TM"/>
</dbReference>
<evidence type="ECO:0000256" key="9">
    <source>
        <dbReference type="ARBA" id="ARBA00022989"/>
    </source>
</evidence>
<evidence type="ECO:0000256" key="5">
    <source>
        <dbReference type="ARBA" id="ARBA00022617"/>
    </source>
</evidence>
<keyword evidence="10" id="KW-0408">Iron</keyword>
<feature type="transmembrane region" description="Helical" evidence="13">
    <location>
        <begin position="162"/>
        <end position="183"/>
    </location>
</feature>
<dbReference type="PANTHER" id="PTHR30529">
    <property type="entry name" value="CYTOCHROME B561"/>
    <property type="match status" value="1"/>
</dbReference>
<keyword evidence="3" id="KW-0813">Transport</keyword>
<evidence type="ECO:0000256" key="3">
    <source>
        <dbReference type="ARBA" id="ARBA00022448"/>
    </source>
</evidence>
<keyword evidence="9 13" id="KW-1133">Transmembrane helix</keyword>
<feature type="transmembrane region" description="Helical" evidence="13">
    <location>
        <begin position="61"/>
        <end position="83"/>
    </location>
</feature>
<dbReference type="InterPro" id="IPR011577">
    <property type="entry name" value="Cyt_b561_bac/Ni-Hgenase"/>
</dbReference>
<sequence>MFDAPETTMASPELPTPSADSAAWHPRPIVVAHWLTFGLLVAAFGFVLGRDYVDGKALESLLLMLHRWAGLSIALLAFTRLVLRTRLRLAEGTSDDPAWQRWIAAGIHALLYLFMLGLPLLGWVLSSAQGQTVNLPWGGHLPALMEPDPDLADTLEDWHGTLAWIFAGLIGLHAAAALFHHWVRRDGVLAAMWPPARASR</sequence>
<dbReference type="AlphaFoldDB" id="A0A643FFF1"/>
<evidence type="ECO:0000256" key="4">
    <source>
        <dbReference type="ARBA" id="ARBA00022475"/>
    </source>
</evidence>
<comment type="subcellular location">
    <subcellularLocation>
        <location evidence="2">Cell membrane</location>
        <topology evidence="2">Multi-pass membrane protein</topology>
    </subcellularLocation>
</comment>
<evidence type="ECO:0000256" key="8">
    <source>
        <dbReference type="ARBA" id="ARBA00022982"/>
    </source>
</evidence>
<keyword evidence="4" id="KW-1003">Cell membrane</keyword>
<dbReference type="GO" id="GO:0046872">
    <property type="term" value="F:metal ion binding"/>
    <property type="evidence" value="ECO:0007669"/>
    <property type="project" value="UniProtKB-KW"/>
</dbReference>
<evidence type="ECO:0000313" key="16">
    <source>
        <dbReference type="Proteomes" id="UP000430120"/>
    </source>
</evidence>
<comment type="similarity">
    <text evidence="12">Belongs to the cytochrome b561 family.</text>
</comment>
<dbReference type="OrthoDB" id="8723024at2"/>
<keyword evidence="6 13" id="KW-0812">Transmembrane</keyword>
<evidence type="ECO:0000256" key="12">
    <source>
        <dbReference type="ARBA" id="ARBA00037975"/>
    </source>
</evidence>
<gene>
    <name evidence="15" type="ORF">F7Q92_04760</name>
</gene>
<evidence type="ECO:0000256" key="2">
    <source>
        <dbReference type="ARBA" id="ARBA00004651"/>
    </source>
</evidence>
<feature type="domain" description="Cytochrome b561 bacterial/Ni-hydrogenase" evidence="14">
    <location>
        <begin position="25"/>
        <end position="194"/>
    </location>
</feature>
<dbReference type="InterPro" id="IPR052168">
    <property type="entry name" value="Cytochrome_b561_oxidase"/>
</dbReference>
<dbReference type="Proteomes" id="UP000430120">
    <property type="component" value="Unassembled WGS sequence"/>
</dbReference>
<protein>
    <submittedName>
        <fullName evidence="15">Cytochrome b</fullName>
    </submittedName>
</protein>
<dbReference type="GO" id="GO:0009055">
    <property type="term" value="F:electron transfer activity"/>
    <property type="evidence" value="ECO:0007669"/>
    <property type="project" value="InterPro"/>
</dbReference>
<dbReference type="GO" id="GO:0022904">
    <property type="term" value="P:respiratory electron transport chain"/>
    <property type="evidence" value="ECO:0007669"/>
    <property type="project" value="InterPro"/>
</dbReference>
<proteinExistence type="inferred from homology"/>
<comment type="cofactor">
    <cofactor evidence="1">
        <name>heme b</name>
        <dbReference type="ChEBI" id="CHEBI:60344"/>
    </cofactor>
</comment>
<keyword evidence="7" id="KW-0479">Metal-binding</keyword>
<evidence type="ECO:0000256" key="10">
    <source>
        <dbReference type="ARBA" id="ARBA00023004"/>
    </source>
</evidence>
<feature type="transmembrane region" description="Helical" evidence="13">
    <location>
        <begin position="103"/>
        <end position="125"/>
    </location>
</feature>
<evidence type="ECO:0000259" key="14">
    <source>
        <dbReference type="Pfam" id="PF01292"/>
    </source>
</evidence>
<keyword evidence="8" id="KW-0249">Electron transport</keyword>
<reference evidence="15 16" key="1">
    <citation type="submission" date="2019-09" db="EMBL/GenBank/DDBJ databases">
        <title>Draft genome sequences of 48 bacterial type strains from the CCUG.</title>
        <authorList>
            <person name="Tunovic T."/>
            <person name="Pineiro-Iglesias B."/>
            <person name="Unosson C."/>
            <person name="Inganas E."/>
            <person name="Ohlen M."/>
            <person name="Cardew S."/>
            <person name="Jensie-Markopoulos S."/>
            <person name="Salva-Serra F."/>
            <person name="Jaen-Luchoro D."/>
            <person name="Karlsson R."/>
            <person name="Svensson-Stadler L."/>
            <person name="Chun J."/>
            <person name="Moore E."/>
        </authorList>
    </citation>
    <scope>NUCLEOTIDE SEQUENCE [LARGE SCALE GENOMIC DNA]</scope>
    <source>
        <strain evidence="15 16">CCUG 30977</strain>
    </source>
</reference>
<keyword evidence="16" id="KW-1185">Reference proteome</keyword>
<organism evidence="15 16">
    <name type="scientific">Ideonella dechloratans</name>
    <dbReference type="NCBI Taxonomy" id="36863"/>
    <lineage>
        <taxon>Bacteria</taxon>
        <taxon>Pseudomonadati</taxon>
        <taxon>Pseudomonadota</taxon>
        <taxon>Betaproteobacteria</taxon>
        <taxon>Burkholderiales</taxon>
        <taxon>Sphaerotilaceae</taxon>
        <taxon>Ideonella</taxon>
    </lineage>
</organism>
<dbReference type="PANTHER" id="PTHR30529:SF3">
    <property type="entry name" value="CYTOCHROME B561 HOMOLOG 1"/>
    <property type="match status" value="1"/>
</dbReference>
<comment type="caution">
    <text evidence="15">The sequence shown here is derived from an EMBL/GenBank/DDBJ whole genome shotgun (WGS) entry which is preliminary data.</text>
</comment>
<name>A0A643FFF1_IDEDE</name>
<keyword evidence="5" id="KW-0349">Heme</keyword>
<evidence type="ECO:0000256" key="7">
    <source>
        <dbReference type="ARBA" id="ARBA00022723"/>
    </source>
</evidence>
<feature type="transmembrane region" description="Helical" evidence="13">
    <location>
        <begin position="29"/>
        <end position="49"/>
    </location>
</feature>
<dbReference type="Pfam" id="PF01292">
    <property type="entry name" value="Ni_hydr_CYTB"/>
    <property type="match status" value="1"/>
</dbReference>
<evidence type="ECO:0000256" key="11">
    <source>
        <dbReference type="ARBA" id="ARBA00023136"/>
    </source>
</evidence>
<accession>A0A643FFF1</accession>
<evidence type="ECO:0000256" key="6">
    <source>
        <dbReference type="ARBA" id="ARBA00022692"/>
    </source>
</evidence>
<dbReference type="GO" id="GO:0020037">
    <property type="term" value="F:heme binding"/>
    <property type="evidence" value="ECO:0007669"/>
    <property type="project" value="TreeGrafter"/>
</dbReference>